<evidence type="ECO:0000313" key="3">
    <source>
        <dbReference type="Proteomes" id="UP001597041"/>
    </source>
</evidence>
<keyword evidence="2" id="KW-0255">Endonuclease</keyword>
<dbReference type="InterPro" id="IPR027434">
    <property type="entry name" value="Homing_endonucl"/>
</dbReference>
<reference evidence="3" key="1">
    <citation type="journal article" date="2019" name="Int. J. Syst. Evol. Microbiol.">
        <title>The Global Catalogue of Microorganisms (GCM) 10K type strain sequencing project: providing services to taxonomists for standard genome sequencing and annotation.</title>
        <authorList>
            <consortium name="The Broad Institute Genomics Platform"/>
            <consortium name="The Broad Institute Genome Sequencing Center for Infectious Disease"/>
            <person name="Wu L."/>
            <person name="Ma J."/>
        </authorList>
    </citation>
    <scope>NUCLEOTIDE SEQUENCE [LARGE SCALE GENOMIC DNA]</scope>
    <source>
        <strain evidence="3">CCUG 56608</strain>
    </source>
</reference>
<dbReference type="Gene3D" id="3.10.28.10">
    <property type="entry name" value="Homing endonucleases"/>
    <property type="match status" value="1"/>
</dbReference>
<organism evidence="2 3">
    <name type="scientific">Oceanobacillus locisalsi</name>
    <dbReference type="NCBI Taxonomy" id="546107"/>
    <lineage>
        <taxon>Bacteria</taxon>
        <taxon>Bacillati</taxon>
        <taxon>Bacillota</taxon>
        <taxon>Bacilli</taxon>
        <taxon>Bacillales</taxon>
        <taxon>Bacillaceae</taxon>
        <taxon>Oceanobacillus</taxon>
    </lineage>
</organism>
<feature type="domain" description="DOD-type homing endonuclease" evidence="1">
    <location>
        <begin position="76"/>
        <end position="205"/>
    </location>
</feature>
<dbReference type="SUPFAM" id="SSF55608">
    <property type="entry name" value="Homing endonucleases"/>
    <property type="match status" value="2"/>
</dbReference>
<dbReference type="Gene3D" id="1.10.10.60">
    <property type="entry name" value="Homeodomain-like"/>
    <property type="match status" value="1"/>
</dbReference>
<dbReference type="GO" id="GO:0004519">
    <property type="term" value="F:endonuclease activity"/>
    <property type="evidence" value="ECO:0007669"/>
    <property type="project" value="UniProtKB-KW"/>
</dbReference>
<keyword evidence="2" id="KW-0540">Nuclease</keyword>
<dbReference type="InterPro" id="IPR004042">
    <property type="entry name" value="Intein_endonuc_central"/>
</dbReference>
<protein>
    <submittedName>
        <fullName evidence="2">LAGLIDADG family homing endonuclease</fullName>
    </submittedName>
</protein>
<dbReference type="PROSITE" id="PS50819">
    <property type="entry name" value="INTEIN_ENDONUCLEASE"/>
    <property type="match status" value="1"/>
</dbReference>
<dbReference type="Pfam" id="PF14528">
    <property type="entry name" value="LAGLIDADG_3"/>
    <property type="match status" value="2"/>
</dbReference>
<dbReference type="EMBL" id="JBHTKK010000038">
    <property type="protein sequence ID" value="MFD1068154.1"/>
    <property type="molecule type" value="Genomic_DNA"/>
</dbReference>
<evidence type="ECO:0000313" key="2">
    <source>
        <dbReference type="EMBL" id="MFD1068154.1"/>
    </source>
</evidence>
<comment type="caution">
    <text evidence="2">The sequence shown here is derived from an EMBL/GenBank/DDBJ whole genome shotgun (WGS) entry which is preliminary data.</text>
</comment>
<gene>
    <name evidence="2" type="ORF">ACFQ19_19335</name>
</gene>
<accession>A0ABW3NL08</accession>
<evidence type="ECO:0000259" key="1">
    <source>
        <dbReference type="PROSITE" id="PS50819"/>
    </source>
</evidence>
<dbReference type="RefSeq" id="WP_379594392.1">
    <property type="nucleotide sequence ID" value="NZ_JBHTKK010000038.1"/>
</dbReference>
<dbReference type="InterPro" id="IPR006142">
    <property type="entry name" value="INTEIN"/>
</dbReference>
<keyword evidence="2" id="KW-0378">Hydrolase</keyword>
<keyword evidence="3" id="KW-1185">Reference proteome</keyword>
<name>A0ABW3NL08_9BACI</name>
<dbReference type="InterPro" id="IPR004860">
    <property type="entry name" value="LAGLIDADG_dom"/>
</dbReference>
<dbReference type="PRINTS" id="PR00379">
    <property type="entry name" value="INTEIN"/>
</dbReference>
<dbReference type="Proteomes" id="UP001597041">
    <property type="component" value="Unassembled WGS sequence"/>
</dbReference>
<proteinExistence type="predicted"/>
<sequence>MSRNQGITDEAIIKMYKSGMPYKEMVSRIGISDRAIRNIMYKHGVKMNREQSSGQPRKHKINEHYFKTWSHEMAWVLGLFITDGCINNRISSVSLTQKNQTVLRRVAEYMDADYILLKNYKTRKTPTLVINSKEIKLDLARLGVLPNKSLSVPFPKVPDEFLPSFIRGVVDGDGWVQKKGYVMNITTASSSFAKGLLFVFQTWKLRSEITEEITQAGNPFFRVWVKGKLDLPRLADIIYNSEIEHYESYKENYLRVHSKTH</sequence>